<evidence type="ECO:0000256" key="3">
    <source>
        <dbReference type="SAM" id="SignalP"/>
    </source>
</evidence>
<organism evidence="4 5">
    <name type="scientific">Nocardioides faecalis</name>
    <dbReference type="NCBI Taxonomy" id="2803858"/>
    <lineage>
        <taxon>Bacteria</taxon>
        <taxon>Bacillati</taxon>
        <taxon>Actinomycetota</taxon>
        <taxon>Actinomycetes</taxon>
        <taxon>Propionibacteriales</taxon>
        <taxon>Nocardioidaceae</taxon>
        <taxon>Nocardioides</taxon>
    </lineage>
</organism>
<proteinExistence type="predicted"/>
<accession>A0A938XYT5</accession>
<sequence length="260" mass="25897">MRSPSAALARVLPVPLLAGALLAGPMLAPPAVAAAAGTVPAAHPASATRATPVQSLVDGCGNVDVRDTAAMAALAKDADDVFVGVVQAVSSGQPSAQPTGQSSAQPSGQPSGQPSSGSVQPTTPGAGPAEHRVQVLQVLAGEGLVAGQEVDIVFLPHDAAARAEDVQLRLGQSYVFLTRTGSGSVLEADDCTGYAPANDLDAASLAALREALAPTSADVELRVPDGASDAPELGRLVAPGAAICLIGLLGWVLVTRMSRR</sequence>
<dbReference type="EMBL" id="JAERTX010000001">
    <property type="protein sequence ID" value="MBM9458686.1"/>
    <property type="molecule type" value="Genomic_DNA"/>
</dbReference>
<evidence type="ECO:0000313" key="5">
    <source>
        <dbReference type="Proteomes" id="UP000663791"/>
    </source>
</evidence>
<evidence type="ECO:0000313" key="4">
    <source>
        <dbReference type="EMBL" id="MBM9458686.1"/>
    </source>
</evidence>
<gene>
    <name evidence="4" type="ORF">JK386_02110</name>
</gene>
<dbReference type="Proteomes" id="UP000663791">
    <property type="component" value="Unassembled WGS sequence"/>
</dbReference>
<dbReference type="AlphaFoldDB" id="A0A938XYT5"/>
<keyword evidence="2" id="KW-1133">Transmembrane helix</keyword>
<protein>
    <submittedName>
        <fullName evidence="4">PT domain-containing protein</fullName>
    </submittedName>
</protein>
<comment type="caution">
    <text evidence="4">The sequence shown here is derived from an EMBL/GenBank/DDBJ whole genome shotgun (WGS) entry which is preliminary data.</text>
</comment>
<evidence type="ECO:0000256" key="1">
    <source>
        <dbReference type="SAM" id="MobiDB-lite"/>
    </source>
</evidence>
<keyword evidence="2" id="KW-0812">Transmembrane</keyword>
<evidence type="ECO:0000256" key="2">
    <source>
        <dbReference type="SAM" id="Phobius"/>
    </source>
</evidence>
<reference evidence="4" key="1">
    <citation type="submission" date="2021-01" db="EMBL/GenBank/DDBJ databases">
        <title>Novel species in genus Nocardioides.</title>
        <authorList>
            <person name="Zhang G."/>
        </authorList>
    </citation>
    <scope>NUCLEOTIDE SEQUENCE</scope>
    <source>
        <strain evidence="4">Zg-536</strain>
    </source>
</reference>
<feature type="transmembrane region" description="Helical" evidence="2">
    <location>
        <begin position="236"/>
        <end position="254"/>
    </location>
</feature>
<keyword evidence="3" id="KW-0732">Signal</keyword>
<feature type="signal peptide" evidence="3">
    <location>
        <begin position="1"/>
        <end position="23"/>
    </location>
</feature>
<keyword evidence="5" id="KW-1185">Reference proteome</keyword>
<dbReference type="RefSeq" id="WP_205289965.1">
    <property type="nucleotide sequence ID" value="NZ_CP074406.1"/>
</dbReference>
<keyword evidence="2" id="KW-0472">Membrane</keyword>
<feature type="chain" id="PRO_5039659429" evidence="3">
    <location>
        <begin position="24"/>
        <end position="260"/>
    </location>
</feature>
<feature type="compositionally biased region" description="Low complexity" evidence="1">
    <location>
        <begin position="92"/>
        <end position="118"/>
    </location>
</feature>
<name>A0A938XYT5_9ACTN</name>
<feature type="region of interest" description="Disordered" evidence="1">
    <location>
        <begin position="92"/>
        <end position="128"/>
    </location>
</feature>